<feature type="transmembrane region" description="Helical" evidence="1">
    <location>
        <begin position="6"/>
        <end position="30"/>
    </location>
</feature>
<dbReference type="AlphaFoldDB" id="A0A0G1MKK2"/>
<keyword evidence="1" id="KW-0472">Membrane</keyword>
<evidence type="ECO:0000256" key="1">
    <source>
        <dbReference type="SAM" id="Phobius"/>
    </source>
</evidence>
<organism evidence="2 3">
    <name type="scientific">Candidatus Yanofskybacteria bacterium GW2011_GWA2_44_9</name>
    <dbReference type="NCBI Taxonomy" id="1619025"/>
    <lineage>
        <taxon>Bacteria</taxon>
        <taxon>Candidatus Yanofskyibacteriota</taxon>
    </lineage>
</organism>
<keyword evidence="1" id="KW-1133">Transmembrane helix</keyword>
<sequence length="62" mass="6807">MDQVLLVLDVIFNIVGYFLGALGLIFGVVTSCQSAFVKEDKLADLAEYTFLILAGYVLIHLL</sequence>
<accession>A0A0G1MKK2</accession>
<evidence type="ECO:0000313" key="3">
    <source>
        <dbReference type="Proteomes" id="UP000034032"/>
    </source>
</evidence>
<gene>
    <name evidence="2" type="ORF">UW79_C0021G0002</name>
</gene>
<evidence type="ECO:0000313" key="2">
    <source>
        <dbReference type="EMBL" id="KKT81352.1"/>
    </source>
</evidence>
<name>A0A0G1MKK2_9BACT</name>
<proteinExistence type="predicted"/>
<dbReference type="EMBL" id="LCJR01000021">
    <property type="protein sequence ID" value="KKT81352.1"/>
    <property type="molecule type" value="Genomic_DNA"/>
</dbReference>
<reference evidence="2 3" key="1">
    <citation type="journal article" date="2015" name="Nature">
        <title>rRNA introns, odd ribosomes, and small enigmatic genomes across a large radiation of phyla.</title>
        <authorList>
            <person name="Brown C.T."/>
            <person name="Hug L.A."/>
            <person name="Thomas B.C."/>
            <person name="Sharon I."/>
            <person name="Castelle C.J."/>
            <person name="Singh A."/>
            <person name="Wilkins M.J."/>
            <person name="Williams K.H."/>
            <person name="Banfield J.F."/>
        </authorList>
    </citation>
    <scope>NUCLEOTIDE SEQUENCE [LARGE SCALE GENOMIC DNA]</scope>
</reference>
<keyword evidence="1" id="KW-0812">Transmembrane</keyword>
<dbReference type="Proteomes" id="UP000034032">
    <property type="component" value="Unassembled WGS sequence"/>
</dbReference>
<protein>
    <submittedName>
        <fullName evidence="2">Uncharacterized protein</fullName>
    </submittedName>
</protein>
<comment type="caution">
    <text evidence="2">The sequence shown here is derived from an EMBL/GenBank/DDBJ whole genome shotgun (WGS) entry which is preliminary data.</text>
</comment>